<proteinExistence type="predicted"/>
<sequence>MEGIEQNINIDLFGHVESIRFKDSKLILFSFIDDIRGELLCAAYKDECILYYQIEMNKRYHLQVNLKGFMKEAENGETYLNNGLYVKKVYVEKE</sequence>
<gene>
    <name evidence="1" type="ORF">AT274_09660</name>
</gene>
<comment type="caution">
    <text evidence="1">The sequence shown here is derived from an EMBL/GenBank/DDBJ whole genome shotgun (WGS) entry which is preliminary data.</text>
</comment>
<evidence type="ECO:0000313" key="2">
    <source>
        <dbReference type="Proteomes" id="UP000075591"/>
    </source>
</evidence>
<dbReference type="RefSeq" id="WP_061654162.1">
    <property type="nucleotide sequence ID" value="NZ_LOMT01000131.1"/>
</dbReference>
<dbReference type="EMBL" id="LOMT01000131">
    <property type="protein sequence ID" value="KXX88341.1"/>
    <property type="molecule type" value="Genomic_DNA"/>
</dbReference>
<organism evidence="1 2">
    <name type="scientific">Bacillus cereus</name>
    <dbReference type="NCBI Taxonomy" id="1396"/>
    <lineage>
        <taxon>Bacteria</taxon>
        <taxon>Bacillati</taxon>
        <taxon>Bacillota</taxon>
        <taxon>Bacilli</taxon>
        <taxon>Bacillales</taxon>
        <taxon>Bacillaceae</taxon>
        <taxon>Bacillus</taxon>
        <taxon>Bacillus cereus group</taxon>
    </lineage>
</organism>
<accession>A0A150AXK3</accession>
<protein>
    <submittedName>
        <fullName evidence="1">Uncharacterized protein</fullName>
    </submittedName>
</protein>
<reference evidence="1 2" key="1">
    <citation type="submission" date="2015-12" db="EMBL/GenBank/DDBJ databases">
        <title>Bacillus cereus Group isolate.</title>
        <authorList>
            <person name="Kovac J."/>
        </authorList>
    </citation>
    <scope>NUCLEOTIDE SEQUENCE [LARGE SCALE GENOMIC DNA]</scope>
    <source>
        <strain evidence="1 2">FSL W8-0275</strain>
    </source>
</reference>
<evidence type="ECO:0000313" key="1">
    <source>
        <dbReference type="EMBL" id="KXX88341.1"/>
    </source>
</evidence>
<name>A0A150AXK3_BACCE</name>
<dbReference type="AlphaFoldDB" id="A0A150AXK3"/>
<dbReference type="Proteomes" id="UP000075591">
    <property type="component" value="Unassembled WGS sequence"/>
</dbReference>